<gene>
    <name evidence="4" type="primary">truD</name>
    <name evidence="6" type="ORF">BOW53_04885</name>
</gene>
<reference evidence="6 7" key="1">
    <citation type="submission" date="2016-11" db="EMBL/GenBank/DDBJ databases">
        <title>Mixed transmission modes and dynamic genome evolution in an obligate animal-bacterial symbiosis.</title>
        <authorList>
            <person name="Russell S.L."/>
            <person name="Corbett-Detig R.B."/>
            <person name="Cavanaugh C.M."/>
        </authorList>
    </citation>
    <scope>NUCLEOTIDE SEQUENCE [LARGE SCALE GENOMIC DNA]</scope>
    <source>
        <strain evidence="6">Sveles-Q1</strain>
    </source>
</reference>
<dbReference type="Gene3D" id="3.30.2340.10">
    <property type="entry name" value="TruD, insertion domain"/>
    <property type="match status" value="1"/>
</dbReference>
<dbReference type="NCBIfam" id="NF002153">
    <property type="entry name" value="PRK00984.1-2"/>
    <property type="match status" value="1"/>
</dbReference>
<dbReference type="PANTHER" id="PTHR47811:SF1">
    <property type="entry name" value="TRNA PSEUDOURIDINE SYNTHASE D"/>
    <property type="match status" value="1"/>
</dbReference>
<dbReference type="NCBIfam" id="TIGR00094">
    <property type="entry name" value="tRNA_TruD_broad"/>
    <property type="match status" value="1"/>
</dbReference>
<dbReference type="Pfam" id="PF01142">
    <property type="entry name" value="TruD"/>
    <property type="match status" value="2"/>
</dbReference>
<dbReference type="SUPFAM" id="SSF55120">
    <property type="entry name" value="Pseudouridine synthase"/>
    <property type="match status" value="1"/>
</dbReference>
<feature type="domain" description="TRUD" evidence="5">
    <location>
        <begin position="157"/>
        <end position="303"/>
    </location>
</feature>
<dbReference type="PANTHER" id="PTHR47811">
    <property type="entry name" value="TRNA PSEUDOURIDINE SYNTHASE D"/>
    <property type="match status" value="1"/>
</dbReference>
<dbReference type="GO" id="GO:0031119">
    <property type="term" value="P:tRNA pseudouridine synthesis"/>
    <property type="evidence" value="ECO:0007669"/>
    <property type="project" value="UniProtKB-UniRule"/>
</dbReference>
<dbReference type="HAMAP" id="MF_01082">
    <property type="entry name" value="TruD"/>
    <property type="match status" value="1"/>
</dbReference>
<dbReference type="Proteomes" id="UP000191110">
    <property type="component" value="Unassembled WGS sequence"/>
</dbReference>
<dbReference type="Gene3D" id="3.30.2350.20">
    <property type="entry name" value="TruD, catalytic domain"/>
    <property type="match status" value="1"/>
</dbReference>
<dbReference type="InterPro" id="IPR020103">
    <property type="entry name" value="PsdUridine_synth_cat_dom_sf"/>
</dbReference>
<name>A0A1T2L846_9GAMM</name>
<dbReference type="AlphaFoldDB" id="A0A1T2L846"/>
<dbReference type="PROSITE" id="PS50984">
    <property type="entry name" value="TRUD"/>
    <property type="match status" value="1"/>
</dbReference>
<dbReference type="GO" id="GO:0005829">
    <property type="term" value="C:cytosol"/>
    <property type="evidence" value="ECO:0007669"/>
    <property type="project" value="TreeGrafter"/>
</dbReference>
<dbReference type="InterPro" id="IPR043165">
    <property type="entry name" value="TruD_insert_sf"/>
</dbReference>
<dbReference type="RefSeq" id="WP_078482964.1">
    <property type="nucleotide sequence ID" value="NZ_MPRL01000013.1"/>
</dbReference>
<dbReference type="InterPro" id="IPR050170">
    <property type="entry name" value="TruD_pseudoU_synthase"/>
</dbReference>
<protein>
    <recommendedName>
        <fullName evidence="4">tRNA pseudouridine synthase D</fullName>
        <ecNumber evidence="4">5.4.99.27</ecNumber>
    </recommendedName>
    <alternativeName>
        <fullName evidence="4">tRNA pseudouridine(13) synthase</fullName>
    </alternativeName>
    <alternativeName>
        <fullName evidence="4">tRNA pseudouridylate synthase D</fullName>
    </alternativeName>
    <alternativeName>
        <fullName evidence="4">tRNA-uridine isomerase D</fullName>
    </alternativeName>
</protein>
<keyword evidence="2 4" id="KW-0819">tRNA processing</keyword>
<evidence type="ECO:0000256" key="2">
    <source>
        <dbReference type="ARBA" id="ARBA00022694"/>
    </source>
</evidence>
<evidence type="ECO:0000313" key="6">
    <source>
        <dbReference type="EMBL" id="OOZ41204.1"/>
    </source>
</evidence>
<organism evidence="6 7">
    <name type="scientific">Solemya pervernicosa gill symbiont</name>
    <dbReference type="NCBI Taxonomy" id="642797"/>
    <lineage>
        <taxon>Bacteria</taxon>
        <taxon>Pseudomonadati</taxon>
        <taxon>Pseudomonadota</taxon>
        <taxon>Gammaproteobacteria</taxon>
        <taxon>sulfur-oxidizing symbionts</taxon>
    </lineage>
</organism>
<comment type="catalytic activity">
    <reaction evidence="4">
        <text>uridine(13) in tRNA = pseudouridine(13) in tRNA</text>
        <dbReference type="Rhea" id="RHEA:42540"/>
        <dbReference type="Rhea" id="RHEA-COMP:10105"/>
        <dbReference type="Rhea" id="RHEA-COMP:10106"/>
        <dbReference type="ChEBI" id="CHEBI:65314"/>
        <dbReference type="ChEBI" id="CHEBI:65315"/>
        <dbReference type="EC" id="5.4.99.27"/>
    </reaction>
</comment>
<evidence type="ECO:0000313" key="7">
    <source>
        <dbReference type="Proteomes" id="UP000191110"/>
    </source>
</evidence>
<dbReference type="EC" id="5.4.99.27" evidence="4"/>
<dbReference type="InterPro" id="IPR020119">
    <property type="entry name" value="PsdUridine_synth_TruD_CS"/>
</dbReference>
<sequence length="344" mass="38537">MSYNHDRLNYALGKPVATGRLKSEPADFRVDEIAGFEADGSGEHAVLKIEKKGLNTADVAKSLARLAGIKERDVGYAGLKDRVAVTTQWFSLYLPGQDDPEWSELESDQLCVLEATRHGRKIKRGTLRGNRFTLTLREVEGDKDALNERLKLITSMGVPNYFGEQRFGYQLGNLDKAAAMFAGRRVKSKNLRGLYISAARSMLFNTVLSKRIEMDNWNQLLEGEVAMLDGSRNFFLTETGDTALAERLMSGDIHPSAPMWGRGSLLSEAEALVIEEAELEPFESWRDGLEHVGLKQERRATRLIPKALEWNFVEDDVLELSFTLHAGCYATSVVRELLGLKRPE</sequence>
<dbReference type="PROSITE" id="PS01268">
    <property type="entry name" value="UPF0024"/>
    <property type="match status" value="1"/>
</dbReference>
<evidence type="ECO:0000256" key="4">
    <source>
        <dbReference type="HAMAP-Rule" id="MF_01082"/>
    </source>
</evidence>
<evidence type="ECO:0000256" key="1">
    <source>
        <dbReference type="ARBA" id="ARBA00007953"/>
    </source>
</evidence>
<feature type="active site" description="Nucleophile" evidence="4">
    <location>
        <position position="81"/>
    </location>
</feature>
<proteinExistence type="inferred from homology"/>
<dbReference type="OrthoDB" id="1550679at2"/>
<keyword evidence="3 4" id="KW-0413">Isomerase</keyword>
<dbReference type="GO" id="GO:0003723">
    <property type="term" value="F:RNA binding"/>
    <property type="evidence" value="ECO:0007669"/>
    <property type="project" value="InterPro"/>
</dbReference>
<dbReference type="InterPro" id="IPR042214">
    <property type="entry name" value="TruD_catalytic"/>
</dbReference>
<accession>A0A1T2L846</accession>
<dbReference type="InterPro" id="IPR001656">
    <property type="entry name" value="PsdUridine_synth_TruD"/>
</dbReference>
<comment type="function">
    <text evidence="4">Responsible for synthesis of pseudouridine from uracil-13 in transfer RNAs.</text>
</comment>
<dbReference type="InterPro" id="IPR011760">
    <property type="entry name" value="PsdUridine_synth_TruD_insert"/>
</dbReference>
<comment type="caution">
    <text evidence="6">The sequence shown here is derived from an EMBL/GenBank/DDBJ whole genome shotgun (WGS) entry which is preliminary data.</text>
</comment>
<comment type="similarity">
    <text evidence="1 4">Belongs to the pseudouridine synthase TruD family.</text>
</comment>
<evidence type="ECO:0000259" key="5">
    <source>
        <dbReference type="PROSITE" id="PS50984"/>
    </source>
</evidence>
<evidence type="ECO:0000256" key="3">
    <source>
        <dbReference type="ARBA" id="ARBA00023235"/>
    </source>
</evidence>
<keyword evidence="7" id="KW-1185">Reference proteome</keyword>
<dbReference type="CDD" id="cd02575">
    <property type="entry name" value="PseudoU_synth_EcTruD"/>
    <property type="match status" value="1"/>
</dbReference>
<dbReference type="GO" id="GO:0160150">
    <property type="term" value="F:tRNA pseudouridine(13) synthase activity"/>
    <property type="evidence" value="ECO:0007669"/>
    <property type="project" value="UniProtKB-EC"/>
</dbReference>
<dbReference type="EMBL" id="MPRL01000013">
    <property type="protein sequence ID" value="OOZ41204.1"/>
    <property type="molecule type" value="Genomic_DNA"/>
</dbReference>